<dbReference type="InterPro" id="IPR002401">
    <property type="entry name" value="Cyt_P450_E_grp-I"/>
</dbReference>
<dbReference type="InterPro" id="IPR050479">
    <property type="entry name" value="CYP11_CYP27_families"/>
</dbReference>
<dbReference type="GO" id="GO:0004497">
    <property type="term" value="F:monooxygenase activity"/>
    <property type="evidence" value="ECO:0007669"/>
    <property type="project" value="UniProtKB-KW"/>
</dbReference>
<evidence type="ECO:0000256" key="7">
    <source>
        <dbReference type="ARBA" id="ARBA00023033"/>
    </source>
</evidence>
<organism evidence="11 12">
    <name type="scientific">Branchiostoma floridae</name>
    <name type="common">Florida lancelet</name>
    <name type="synonym">Amphioxus</name>
    <dbReference type="NCBI Taxonomy" id="7739"/>
    <lineage>
        <taxon>Eukaryota</taxon>
        <taxon>Metazoa</taxon>
        <taxon>Chordata</taxon>
        <taxon>Cephalochordata</taxon>
        <taxon>Leptocardii</taxon>
        <taxon>Amphioxiformes</taxon>
        <taxon>Branchiostomatidae</taxon>
        <taxon>Branchiostoma</taxon>
    </lineage>
</organism>
<keyword evidence="7 9" id="KW-0503">Monooxygenase</keyword>
<dbReference type="InterPro" id="IPR036396">
    <property type="entry name" value="Cyt_P450_sf"/>
</dbReference>
<evidence type="ECO:0000256" key="6">
    <source>
        <dbReference type="ARBA" id="ARBA00023004"/>
    </source>
</evidence>
<dbReference type="GO" id="GO:0006629">
    <property type="term" value="P:lipid metabolic process"/>
    <property type="evidence" value="ECO:0007669"/>
    <property type="project" value="UniProtKB-ARBA"/>
</dbReference>
<dbReference type="Gene3D" id="1.10.630.10">
    <property type="entry name" value="Cytochrome P450"/>
    <property type="match status" value="1"/>
</dbReference>
<evidence type="ECO:0000256" key="5">
    <source>
        <dbReference type="ARBA" id="ARBA00023002"/>
    </source>
</evidence>
<dbReference type="PRINTS" id="PR00463">
    <property type="entry name" value="EP450I"/>
</dbReference>
<evidence type="ECO:0000256" key="1">
    <source>
        <dbReference type="ARBA" id="ARBA00001971"/>
    </source>
</evidence>
<evidence type="ECO:0000256" key="10">
    <source>
        <dbReference type="SAM" id="MobiDB-lite"/>
    </source>
</evidence>
<dbReference type="SUPFAM" id="SSF48264">
    <property type="entry name" value="Cytochrome P450"/>
    <property type="match status" value="1"/>
</dbReference>
<dbReference type="InterPro" id="IPR017972">
    <property type="entry name" value="Cyt_P450_CS"/>
</dbReference>
<dbReference type="GO" id="GO:0016705">
    <property type="term" value="F:oxidoreductase activity, acting on paired donors, with incorporation or reduction of molecular oxygen"/>
    <property type="evidence" value="ECO:0007669"/>
    <property type="project" value="InterPro"/>
</dbReference>
<evidence type="ECO:0000256" key="9">
    <source>
        <dbReference type="RuleBase" id="RU000461"/>
    </source>
</evidence>
<dbReference type="PANTHER" id="PTHR24279:SF120">
    <property type="entry name" value="CYTOCHROME P450"/>
    <property type="match status" value="1"/>
</dbReference>
<accession>A0A9J7KJ28</accession>
<dbReference type="PANTHER" id="PTHR24279">
    <property type="entry name" value="CYTOCHROME P450"/>
    <property type="match status" value="1"/>
</dbReference>
<evidence type="ECO:0000256" key="4">
    <source>
        <dbReference type="ARBA" id="ARBA00022723"/>
    </source>
</evidence>
<name>A0A9J7KJ28_BRAFL</name>
<reference evidence="11" key="1">
    <citation type="journal article" date="2020" name="Nat. Ecol. Evol.">
        <title>Deeply conserved synteny resolves early events in vertebrate evolution.</title>
        <authorList>
            <person name="Simakov O."/>
            <person name="Marletaz F."/>
            <person name="Yue J.X."/>
            <person name="O'Connell B."/>
            <person name="Jenkins J."/>
            <person name="Brandt A."/>
            <person name="Calef R."/>
            <person name="Tung C.H."/>
            <person name="Huang T.K."/>
            <person name="Schmutz J."/>
            <person name="Satoh N."/>
            <person name="Yu J.K."/>
            <person name="Putnam N.H."/>
            <person name="Green R.E."/>
            <person name="Rokhsar D.S."/>
        </authorList>
    </citation>
    <scope>NUCLEOTIDE SEQUENCE [LARGE SCALE GENOMIC DNA]</scope>
    <source>
        <strain evidence="11">S238N-H82</strain>
    </source>
</reference>
<keyword evidence="4 8" id="KW-0479">Metal-binding</keyword>
<dbReference type="PRINTS" id="PR00385">
    <property type="entry name" value="P450"/>
</dbReference>
<keyword evidence="11" id="KW-1185">Reference proteome</keyword>
<keyword evidence="6 8" id="KW-0408">Iron</keyword>
<dbReference type="FunFam" id="1.10.630.10:FF:000442">
    <property type="entry name" value="Putative cytochrome P450 superfamily protein"/>
    <property type="match status" value="1"/>
</dbReference>
<dbReference type="RefSeq" id="XP_035661012.1">
    <property type="nucleotide sequence ID" value="XM_035805119.1"/>
</dbReference>
<dbReference type="GeneID" id="118405571"/>
<keyword evidence="5 9" id="KW-0560">Oxidoreductase</keyword>
<dbReference type="OMA" id="WRIFNAP"/>
<reference evidence="12" key="2">
    <citation type="submission" date="2025-08" db="UniProtKB">
        <authorList>
            <consortium name="RefSeq"/>
        </authorList>
    </citation>
    <scope>IDENTIFICATION</scope>
    <source>
        <strain evidence="12">S238N-H82</strain>
        <tissue evidence="12">Testes</tissue>
    </source>
</reference>
<dbReference type="AlphaFoldDB" id="A0A9J7KJ28"/>
<feature type="binding site" description="axial binding residue" evidence="8">
    <location>
        <position position="476"/>
    </location>
    <ligand>
        <name>heme</name>
        <dbReference type="ChEBI" id="CHEBI:30413"/>
    </ligand>
    <ligandPart>
        <name>Fe</name>
        <dbReference type="ChEBI" id="CHEBI:18248"/>
    </ligandPart>
</feature>
<keyword evidence="3 8" id="KW-0349">Heme</keyword>
<dbReference type="Proteomes" id="UP000001554">
    <property type="component" value="Chromosome 18"/>
</dbReference>
<comment type="similarity">
    <text evidence="2 9">Belongs to the cytochrome P450 family.</text>
</comment>
<dbReference type="PROSITE" id="PS00086">
    <property type="entry name" value="CYTOCHROME_P450"/>
    <property type="match status" value="1"/>
</dbReference>
<evidence type="ECO:0000256" key="8">
    <source>
        <dbReference type="PIRSR" id="PIRSR602401-1"/>
    </source>
</evidence>
<dbReference type="GO" id="GO:0020037">
    <property type="term" value="F:heme binding"/>
    <property type="evidence" value="ECO:0007669"/>
    <property type="project" value="InterPro"/>
</dbReference>
<dbReference type="OrthoDB" id="3945418at2759"/>
<protein>
    <submittedName>
        <fullName evidence="12">Probable cytochrome P450 CYP44</fullName>
    </submittedName>
</protein>
<feature type="region of interest" description="Disordered" evidence="10">
    <location>
        <begin position="33"/>
        <end position="56"/>
    </location>
</feature>
<evidence type="ECO:0000256" key="3">
    <source>
        <dbReference type="ARBA" id="ARBA00022617"/>
    </source>
</evidence>
<dbReference type="KEGG" id="bfo:118405571"/>
<dbReference type="GO" id="GO:0005506">
    <property type="term" value="F:iron ion binding"/>
    <property type="evidence" value="ECO:0007669"/>
    <property type="project" value="InterPro"/>
</dbReference>
<dbReference type="CDD" id="cd11054">
    <property type="entry name" value="CYP24A1-like"/>
    <property type="match status" value="1"/>
</dbReference>
<evidence type="ECO:0000313" key="12">
    <source>
        <dbReference type="RefSeq" id="XP_035661012.1"/>
    </source>
</evidence>
<proteinExistence type="inferred from homology"/>
<comment type="cofactor">
    <cofactor evidence="1 8">
        <name>heme</name>
        <dbReference type="ChEBI" id="CHEBI:30413"/>
    </cofactor>
</comment>
<sequence length="528" mass="60183">MSRILQIVGRRAAFTQAGLQNVPVWRPLGGRNGRGAASSAAATEQTTVQDGAARPFDEIPGPRGLPFIGTALDYSPFGRFPIHTKMANSTIERYQTYGKIYREKIGLRDMVFVCDPKDIETVFRSDGRLPERPIPESIATYRRLKNKPLGVALLNGEEWFRLRRSVNKDMMRPKAVGAYATMQDEVSRELVGLIQGVVRKGKTAGQVPDFTKLLYKWGLESLSLVVLGKRLGCLTLDQLPEDSDAQRMIGAVNDFFYSFAKLQMSFPLFRYIRTPGWTTFERAMDTVSSITEKMIGERLEKLRQMEEPPDEADFLTSLLSREDMNLDEAIQMSVDLLQGAIDTTAHTLVFNLYCLAKNPDAQQKLYEEILEVVPPEQPIDDRVLNKMHYLRAVVKETFRMYPTLLSTARTLTRDVVLSGYHVPAKTNVMLAQNVISTLPEYYPEPESYIPERWLRTESSNVQSFSLLPFGYGPRMCIGRRFAEQELYLGLVRIIQNFHVGWDGEDMKQVWRIFNAPDRDTFVFSERKS</sequence>
<evidence type="ECO:0000256" key="2">
    <source>
        <dbReference type="ARBA" id="ARBA00010617"/>
    </source>
</evidence>
<gene>
    <name evidence="12" type="primary">LOC118405571</name>
</gene>
<dbReference type="Pfam" id="PF00067">
    <property type="entry name" value="p450"/>
    <property type="match status" value="1"/>
</dbReference>
<evidence type="ECO:0000313" key="11">
    <source>
        <dbReference type="Proteomes" id="UP000001554"/>
    </source>
</evidence>
<dbReference type="InterPro" id="IPR001128">
    <property type="entry name" value="Cyt_P450"/>
</dbReference>